<feature type="compositionally biased region" description="Low complexity" evidence="4">
    <location>
        <begin position="143"/>
        <end position="157"/>
    </location>
</feature>
<dbReference type="InterPro" id="IPR050776">
    <property type="entry name" value="Ank_Repeat/CDKN_Inhibitor"/>
</dbReference>
<dbReference type="Gene3D" id="1.25.40.20">
    <property type="entry name" value="Ankyrin repeat-containing domain"/>
    <property type="match status" value="1"/>
</dbReference>
<dbReference type="InterPro" id="IPR002110">
    <property type="entry name" value="Ankyrin_rpt"/>
</dbReference>
<sequence length="863" mass="99176">MSPFAAANFRPSSPPISALEASRLKTSTFELEGLLSELQEFCRGAISDDSESSKPKVKRLKWVWNRRKATQLQERARAIRVDLQLALTTFLSKRQQQQRIIMLDVRDISHSSLSLLSQIDSGVREVRHLLQLTASQDSDRLHLSSSSADPSGIPSLSTDSDEMSPSNVPDGFNTVGTREDDCVSDESIKITASLFDQCPSSCSCQCHRVTTARSPTWFTPVLGAMMVNYNTIPVVRPRKCDHHRCKRASSSISLTYRFPSWLCGYYISLKASLDSVVGYGAYVHVTVPRSIALNDRGYFYLSEDVRTDLSLRYFSENVHYSPRDEFMGGSLLTRAIMHTPVEVLEMLLTLWAPLLRRNGLTREERFSIYTILDLPWENQRHHTVKRALSFDTEPVYDAAATDIHRAIIDGNIVQLEKAICEQPREINRLNHRGWAPIHLAVNQRNVHALQLLIRHGADINMRDGLWRETPLHIAVRERSLNCVQVLVRAGCAVDLVDYNGFMPIHEMIELNFRNSMASLDLEIIEALVRRCPSLATCKDKKGQTIIWGLVMREMDLSTFRSLLSLLIDLRAWTELDEDTLANFLADGFFWGISSEKLRMLGEAGLSLEGVIQSDRSNILHHLFLRQTRPCSEHEMIDYLRTRNLKVDTELHNAKENTPWDCLRFTMTCDEINLTGRDRPSREEVHNFALLFSEVRDRNLQQELEFLDLILESLYVMDSEEAMKRLAPLLKWKQAWNREEEAETYRIVSLQIKENMWEAAIEAVQENIETCLEEMGSSPWNRKSRYDVGGEKEDYAGVREQFELIVGNKGCPLLNPNWRCKRRRRPGRFARKLSGLRVVRLLLSNKLRRCWTLRSRAVIVPRWL</sequence>
<organism evidence="5 6">
    <name type="scientific">Cladorrhinum samala</name>
    <dbReference type="NCBI Taxonomy" id="585594"/>
    <lineage>
        <taxon>Eukaryota</taxon>
        <taxon>Fungi</taxon>
        <taxon>Dikarya</taxon>
        <taxon>Ascomycota</taxon>
        <taxon>Pezizomycotina</taxon>
        <taxon>Sordariomycetes</taxon>
        <taxon>Sordariomycetidae</taxon>
        <taxon>Sordariales</taxon>
        <taxon>Podosporaceae</taxon>
        <taxon>Cladorrhinum</taxon>
    </lineage>
</organism>
<dbReference type="AlphaFoldDB" id="A0AAV9HMK0"/>
<name>A0AAV9HMK0_9PEZI</name>
<dbReference type="SUPFAM" id="SSF48403">
    <property type="entry name" value="Ankyrin repeat"/>
    <property type="match status" value="1"/>
</dbReference>
<evidence type="ECO:0008006" key="7">
    <source>
        <dbReference type="Google" id="ProtNLM"/>
    </source>
</evidence>
<dbReference type="InterPro" id="IPR036770">
    <property type="entry name" value="Ankyrin_rpt-contain_sf"/>
</dbReference>
<evidence type="ECO:0000313" key="6">
    <source>
        <dbReference type="Proteomes" id="UP001321749"/>
    </source>
</evidence>
<evidence type="ECO:0000256" key="2">
    <source>
        <dbReference type="ARBA" id="ARBA00023043"/>
    </source>
</evidence>
<dbReference type="PROSITE" id="PS50297">
    <property type="entry name" value="ANK_REP_REGION"/>
    <property type="match status" value="2"/>
</dbReference>
<dbReference type="SMART" id="SM00248">
    <property type="entry name" value="ANK"/>
    <property type="match status" value="3"/>
</dbReference>
<evidence type="ECO:0000256" key="1">
    <source>
        <dbReference type="ARBA" id="ARBA00022737"/>
    </source>
</evidence>
<feature type="region of interest" description="Disordered" evidence="4">
    <location>
        <begin position="140"/>
        <end position="172"/>
    </location>
</feature>
<protein>
    <recommendedName>
        <fullName evidence="7">Ankyrin</fullName>
    </recommendedName>
</protein>
<reference evidence="5" key="1">
    <citation type="journal article" date="2023" name="Mol. Phylogenet. Evol.">
        <title>Genome-scale phylogeny and comparative genomics of the fungal order Sordariales.</title>
        <authorList>
            <person name="Hensen N."/>
            <person name="Bonometti L."/>
            <person name="Westerberg I."/>
            <person name="Brannstrom I.O."/>
            <person name="Guillou S."/>
            <person name="Cros-Aarteil S."/>
            <person name="Calhoun S."/>
            <person name="Haridas S."/>
            <person name="Kuo A."/>
            <person name="Mondo S."/>
            <person name="Pangilinan J."/>
            <person name="Riley R."/>
            <person name="LaButti K."/>
            <person name="Andreopoulos B."/>
            <person name="Lipzen A."/>
            <person name="Chen C."/>
            <person name="Yan M."/>
            <person name="Daum C."/>
            <person name="Ng V."/>
            <person name="Clum A."/>
            <person name="Steindorff A."/>
            <person name="Ohm R.A."/>
            <person name="Martin F."/>
            <person name="Silar P."/>
            <person name="Natvig D.O."/>
            <person name="Lalanne C."/>
            <person name="Gautier V."/>
            <person name="Ament-Velasquez S.L."/>
            <person name="Kruys A."/>
            <person name="Hutchinson M.I."/>
            <person name="Powell A.J."/>
            <person name="Barry K."/>
            <person name="Miller A.N."/>
            <person name="Grigoriev I.V."/>
            <person name="Debuchy R."/>
            <person name="Gladieux P."/>
            <person name="Hiltunen Thoren M."/>
            <person name="Johannesson H."/>
        </authorList>
    </citation>
    <scope>NUCLEOTIDE SEQUENCE</scope>
    <source>
        <strain evidence="5">PSN324</strain>
    </source>
</reference>
<dbReference type="Proteomes" id="UP001321749">
    <property type="component" value="Unassembled WGS sequence"/>
</dbReference>
<evidence type="ECO:0000313" key="5">
    <source>
        <dbReference type="EMBL" id="KAK4461588.1"/>
    </source>
</evidence>
<feature type="repeat" description="ANK" evidence="3">
    <location>
        <begin position="432"/>
        <end position="464"/>
    </location>
</feature>
<accession>A0AAV9HMK0</accession>
<dbReference type="PANTHER" id="PTHR24201">
    <property type="entry name" value="ANK_REP_REGION DOMAIN-CONTAINING PROTEIN"/>
    <property type="match status" value="1"/>
</dbReference>
<keyword evidence="2 3" id="KW-0040">ANK repeat</keyword>
<dbReference type="PANTHER" id="PTHR24201:SF15">
    <property type="entry name" value="ANKYRIN REPEAT DOMAIN-CONTAINING PROTEIN 66"/>
    <property type="match status" value="1"/>
</dbReference>
<reference evidence="5" key="2">
    <citation type="submission" date="2023-06" db="EMBL/GenBank/DDBJ databases">
        <authorList>
            <consortium name="Lawrence Berkeley National Laboratory"/>
            <person name="Mondo S.J."/>
            <person name="Hensen N."/>
            <person name="Bonometti L."/>
            <person name="Westerberg I."/>
            <person name="Brannstrom I.O."/>
            <person name="Guillou S."/>
            <person name="Cros-Aarteil S."/>
            <person name="Calhoun S."/>
            <person name="Haridas S."/>
            <person name="Kuo A."/>
            <person name="Pangilinan J."/>
            <person name="Riley R."/>
            <person name="Labutti K."/>
            <person name="Andreopoulos B."/>
            <person name="Lipzen A."/>
            <person name="Chen C."/>
            <person name="Yanf M."/>
            <person name="Daum C."/>
            <person name="Ng V."/>
            <person name="Clum A."/>
            <person name="Steindorff A."/>
            <person name="Ohm R."/>
            <person name="Martin F."/>
            <person name="Silar P."/>
            <person name="Natvig D."/>
            <person name="Lalanne C."/>
            <person name="Gautier V."/>
            <person name="Ament-Velasquez S.L."/>
            <person name="Kruys A."/>
            <person name="Hutchinson M.I."/>
            <person name="Powell A.J."/>
            <person name="Barry K."/>
            <person name="Miller A.N."/>
            <person name="Grigoriev I.V."/>
            <person name="Debuchy R."/>
            <person name="Gladieux P."/>
            <person name="Thoren M.H."/>
            <person name="Johannesson H."/>
        </authorList>
    </citation>
    <scope>NUCLEOTIDE SEQUENCE</scope>
    <source>
        <strain evidence="5">PSN324</strain>
    </source>
</reference>
<keyword evidence="6" id="KW-1185">Reference proteome</keyword>
<keyword evidence="1" id="KW-0677">Repeat</keyword>
<feature type="repeat" description="ANK" evidence="3">
    <location>
        <begin position="466"/>
        <end position="498"/>
    </location>
</feature>
<dbReference type="PROSITE" id="PS50088">
    <property type="entry name" value="ANK_REPEAT"/>
    <property type="match status" value="2"/>
</dbReference>
<dbReference type="Pfam" id="PF12796">
    <property type="entry name" value="Ank_2"/>
    <property type="match status" value="1"/>
</dbReference>
<gene>
    <name evidence="5" type="ORF">QBC42DRAFT_91907</name>
</gene>
<evidence type="ECO:0000256" key="3">
    <source>
        <dbReference type="PROSITE-ProRule" id="PRU00023"/>
    </source>
</evidence>
<comment type="caution">
    <text evidence="5">The sequence shown here is derived from an EMBL/GenBank/DDBJ whole genome shotgun (WGS) entry which is preliminary data.</text>
</comment>
<dbReference type="EMBL" id="MU864988">
    <property type="protein sequence ID" value="KAK4461588.1"/>
    <property type="molecule type" value="Genomic_DNA"/>
</dbReference>
<evidence type="ECO:0000256" key="4">
    <source>
        <dbReference type="SAM" id="MobiDB-lite"/>
    </source>
</evidence>
<proteinExistence type="predicted"/>